<protein>
    <submittedName>
        <fullName evidence="3">Aminodeoxychorismate synthase component 2</fullName>
        <ecNumber evidence="3">2.6.1.85</ecNumber>
    </submittedName>
</protein>
<dbReference type="PRINTS" id="PR00096">
    <property type="entry name" value="GATASE"/>
</dbReference>
<dbReference type="SUPFAM" id="SSF52317">
    <property type="entry name" value="Class I glutamine amidotransferase-like"/>
    <property type="match status" value="1"/>
</dbReference>
<keyword evidence="4" id="KW-1185">Reference proteome</keyword>
<dbReference type="AlphaFoldDB" id="A0A5C6ACV4"/>
<dbReference type="PRINTS" id="PR00097">
    <property type="entry name" value="ANTSNTHASEII"/>
</dbReference>
<keyword evidence="3" id="KW-0808">Transferase</keyword>
<keyword evidence="3" id="KW-0032">Aminotransferase</keyword>
<evidence type="ECO:0000313" key="3">
    <source>
        <dbReference type="EMBL" id="TWT97882.1"/>
    </source>
</evidence>
<dbReference type="InterPro" id="IPR050472">
    <property type="entry name" value="Anth_synth/Amidotransfase"/>
</dbReference>
<proteinExistence type="predicted"/>
<dbReference type="InterPro" id="IPR029062">
    <property type="entry name" value="Class_I_gatase-like"/>
</dbReference>
<dbReference type="GO" id="GO:0005829">
    <property type="term" value="C:cytosol"/>
    <property type="evidence" value="ECO:0007669"/>
    <property type="project" value="TreeGrafter"/>
</dbReference>
<evidence type="ECO:0000313" key="4">
    <source>
        <dbReference type="Proteomes" id="UP000317421"/>
    </source>
</evidence>
<dbReference type="InterPro" id="IPR006221">
    <property type="entry name" value="TrpG/PapA_dom"/>
</dbReference>
<gene>
    <name evidence="3" type="primary">pabA_2</name>
    <name evidence="3" type="ORF">Pla108_20360</name>
</gene>
<accession>A0A5C6ACV4</accession>
<dbReference type="NCBIfam" id="TIGR00566">
    <property type="entry name" value="trpG_papA"/>
    <property type="match status" value="1"/>
</dbReference>
<evidence type="ECO:0000256" key="1">
    <source>
        <dbReference type="ARBA" id="ARBA00022962"/>
    </source>
</evidence>
<dbReference type="OrthoDB" id="9804328at2"/>
<dbReference type="InterPro" id="IPR017926">
    <property type="entry name" value="GATASE"/>
</dbReference>
<dbReference type="GO" id="GO:0000162">
    <property type="term" value="P:L-tryptophan biosynthetic process"/>
    <property type="evidence" value="ECO:0007669"/>
    <property type="project" value="TreeGrafter"/>
</dbReference>
<dbReference type="PANTHER" id="PTHR43418:SF4">
    <property type="entry name" value="MULTIFUNCTIONAL TRYPTOPHAN BIOSYNTHESIS PROTEIN"/>
    <property type="match status" value="1"/>
</dbReference>
<dbReference type="RefSeq" id="WP_146444776.1">
    <property type="nucleotide sequence ID" value="NZ_SJPR01000002.1"/>
</dbReference>
<dbReference type="CDD" id="cd01743">
    <property type="entry name" value="GATase1_Anthranilate_Synthase"/>
    <property type="match status" value="1"/>
</dbReference>
<evidence type="ECO:0000259" key="2">
    <source>
        <dbReference type="Pfam" id="PF00117"/>
    </source>
</evidence>
<dbReference type="Gene3D" id="3.40.50.880">
    <property type="match status" value="1"/>
</dbReference>
<feature type="domain" description="Glutamine amidotransferase" evidence="2">
    <location>
        <begin position="3"/>
        <end position="185"/>
    </location>
</feature>
<dbReference type="EMBL" id="SJPR01000002">
    <property type="protein sequence ID" value="TWT97882.1"/>
    <property type="molecule type" value="Genomic_DNA"/>
</dbReference>
<keyword evidence="1" id="KW-0315">Glutamine amidotransferase</keyword>
<dbReference type="PANTHER" id="PTHR43418">
    <property type="entry name" value="MULTIFUNCTIONAL TRYPTOPHAN BIOSYNTHESIS PROTEIN-RELATED"/>
    <property type="match status" value="1"/>
</dbReference>
<dbReference type="Pfam" id="PF00117">
    <property type="entry name" value="GATase"/>
    <property type="match status" value="1"/>
</dbReference>
<organism evidence="3 4">
    <name type="scientific">Botrimarina colliarenosi</name>
    <dbReference type="NCBI Taxonomy" id="2528001"/>
    <lineage>
        <taxon>Bacteria</taxon>
        <taxon>Pseudomonadati</taxon>
        <taxon>Planctomycetota</taxon>
        <taxon>Planctomycetia</taxon>
        <taxon>Pirellulales</taxon>
        <taxon>Lacipirellulaceae</taxon>
        <taxon>Botrimarina</taxon>
    </lineage>
</organism>
<dbReference type="Proteomes" id="UP000317421">
    <property type="component" value="Unassembled WGS sequence"/>
</dbReference>
<comment type="caution">
    <text evidence="3">The sequence shown here is derived from an EMBL/GenBank/DDBJ whole genome shotgun (WGS) entry which is preliminary data.</text>
</comment>
<reference evidence="3 4" key="1">
    <citation type="submission" date="2019-02" db="EMBL/GenBank/DDBJ databases">
        <title>Deep-cultivation of Planctomycetes and their phenomic and genomic characterization uncovers novel biology.</title>
        <authorList>
            <person name="Wiegand S."/>
            <person name="Jogler M."/>
            <person name="Boedeker C."/>
            <person name="Pinto D."/>
            <person name="Vollmers J."/>
            <person name="Rivas-Marin E."/>
            <person name="Kohn T."/>
            <person name="Peeters S.H."/>
            <person name="Heuer A."/>
            <person name="Rast P."/>
            <person name="Oberbeckmann S."/>
            <person name="Bunk B."/>
            <person name="Jeske O."/>
            <person name="Meyerdierks A."/>
            <person name="Storesund J.E."/>
            <person name="Kallscheuer N."/>
            <person name="Luecker S."/>
            <person name="Lage O.M."/>
            <person name="Pohl T."/>
            <person name="Merkel B.J."/>
            <person name="Hornburger P."/>
            <person name="Mueller R.-W."/>
            <person name="Bruemmer F."/>
            <person name="Labrenz M."/>
            <person name="Spormann A.M."/>
            <person name="Op Den Camp H."/>
            <person name="Overmann J."/>
            <person name="Amann R."/>
            <person name="Jetten M.S.M."/>
            <person name="Mascher T."/>
            <person name="Medema M.H."/>
            <person name="Devos D.P."/>
            <person name="Kaster A.-K."/>
            <person name="Ovreas L."/>
            <person name="Rohde M."/>
            <person name="Galperin M.Y."/>
            <person name="Jogler C."/>
        </authorList>
    </citation>
    <scope>NUCLEOTIDE SEQUENCE [LARGE SCALE GENOMIC DNA]</scope>
    <source>
        <strain evidence="3 4">Pla108</strain>
    </source>
</reference>
<dbReference type="PROSITE" id="PS51273">
    <property type="entry name" value="GATASE_TYPE_1"/>
    <property type="match status" value="1"/>
</dbReference>
<dbReference type="FunFam" id="3.40.50.880:FF:000003">
    <property type="entry name" value="Anthranilate synthase component II"/>
    <property type="match status" value="1"/>
</dbReference>
<dbReference type="EC" id="2.6.1.85" evidence="3"/>
<dbReference type="GO" id="GO:0046820">
    <property type="term" value="F:4-amino-4-deoxychorismate synthase activity"/>
    <property type="evidence" value="ECO:0007669"/>
    <property type="project" value="UniProtKB-EC"/>
</dbReference>
<dbReference type="GO" id="GO:0004049">
    <property type="term" value="F:anthranilate synthase activity"/>
    <property type="evidence" value="ECO:0007669"/>
    <property type="project" value="TreeGrafter"/>
</dbReference>
<sequence length="195" mass="20565">MILVLDNYDSFVHNLARLVRLTGHKTHVVRSDKIDAAGVAALQPEAIVLSPGPGPPAEAGCCVDVVRRLSAALPLLGVCLGHQAIVEAFGGRVTLAPEPLHGRTSTIRHSGAGLFAGAPTPMTVCRYHSLAAEAASLPPVLTPAAWSEDGVVMAVEHAHRPTFGVQFHPEAVLTEAGQQVIDNFARLAADFHRSR</sequence>
<name>A0A5C6ACV4_9BACT</name>
<dbReference type="PRINTS" id="PR00099">
    <property type="entry name" value="CPSGATASE"/>
</dbReference>